<dbReference type="InterPro" id="IPR000560">
    <property type="entry name" value="His_Pase_clade-2"/>
</dbReference>
<dbReference type="GO" id="GO:0016791">
    <property type="term" value="F:phosphatase activity"/>
    <property type="evidence" value="ECO:0007669"/>
    <property type="project" value="TreeGrafter"/>
</dbReference>
<dbReference type="PANTHER" id="PTHR11567">
    <property type="entry name" value="ACID PHOSPHATASE-RELATED"/>
    <property type="match status" value="1"/>
</dbReference>
<reference evidence="3" key="1">
    <citation type="journal article" date="2021" name="Sci. Rep.">
        <title>Diploid genomic architecture of Nitzschia inconspicua, an elite biomass production diatom.</title>
        <authorList>
            <person name="Oliver A."/>
            <person name="Podell S."/>
            <person name="Pinowska A."/>
            <person name="Traller J.C."/>
            <person name="Smith S.R."/>
            <person name="McClure R."/>
            <person name="Beliaev A."/>
            <person name="Bohutskyi P."/>
            <person name="Hill E.A."/>
            <person name="Rabines A."/>
            <person name="Zheng H."/>
            <person name="Allen L.Z."/>
            <person name="Kuo A."/>
            <person name="Grigoriev I.V."/>
            <person name="Allen A.E."/>
            <person name="Hazlebeck D."/>
            <person name="Allen E.E."/>
        </authorList>
    </citation>
    <scope>NUCLEOTIDE SEQUENCE</scope>
    <source>
        <strain evidence="3">Hildebrandi</strain>
    </source>
</reference>
<dbReference type="OrthoDB" id="10257284at2759"/>
<evidence type="ECO:0000313" key="4">
    <source>
        <dbReference type="Proteomes" id="UP000693970"/>
    </source>
</evidence>
<keyword evidence="4" id="KW-1185">Reference proteome</keyword>
<evidence type="ECO:0000256" key="1">
    <source>
        <dbReference type="ARBA" id="ARBA00022801"/>
    </source>
</evidence>
<organism evidence="3 4">
    <name type="scientific">Nitzschia inconspicua</name>
    <dbReference type="NCBI Taxonomy" id="303405"/>
    <lineage>
        <taxon>Eukaryota</taxon>
        <taxon>Sar</taxon>
        <taxon>Stramenopiles</taxon>
        <taxon>Ochrophyta</taxon>
        <taxon>Bacillariophyta</taxon>
        <taxon>Bacillariophyceae</taxon>
        <taxon>Bacillariophycidae</taxon>
        <taxon>Bacillariales</taxon>
        <taxon>Bacillariaceae</taxon>
        <taxon>Nitzschia</taxon>
    </lineage>
</organism>
<comment type="caution">
    <text evidence="3">The sequence shown here is derived from an EMBL/GenBank/DDBJ whole genome shotgun (WGS) entry which is preliminary data.</text>
</comment>
<dbReference type="Pfam" id="PF00328">
    <property type="entry name" value="His_Phos_2"/>
    <property type="match status" value="1"/>
</dbReference>
<dbReference type="Proteomes" id="UP000693970">
    <property type="component" value="Unassembled WGS sequence"/>
</dbReference>
<dbReference type="InterPro" id="IPR050645">
    <property type="entry name" value="Histidine_acid_phosphatase"/>
</dbReference>
<proteinExistence type="predicted"/>
<dbReference type="AlphaFoldDB" id="A0A9K3KE69"/>
<dbReference type="EMBL" id="JAGRRH010000025">
    <property type="protein sequence ID" value="KAG7341842.1"/>
    <property type="molecule type" value="Genomic_DNA"/>
</dbReference>
<accession>A0A9K3KE69</accession>
<gene>
    <name evidence="3" type="ORF">IV203_006934</name>
</gene>
<name>A0A9K3KE69_9STRA</name>
<dbReference type="CDD" id="cd07061">
    <property type="entry name" value="HP_HAP_like"/>
    <property type="match status" value="1"/>
</dbReference>
<sequence>MRSTTRWIIMHPPPSRWVSKRILSKTTSKSASPCFDVNAGFSSKVGLEHHWPTNDGIIEGVWVFVRHGDRAPSRPLSPNHKQFEEAEYWMRKLPRPDSMAAFEGFCRIFPPVIHPSNNGQFLDTTRAPFGFLTQTGLKQTNELGARLFQRYDRHGYLQRRKRYDHRRQHEFLEAWDLRVYSTNYLRTIMSAQSFLDGLLGTNCYFSIGDQMRRTVAAGVEESEERSFYGGEIRIPNHETVRIIQEECDASEALVKVKIRGPQDDTLNAFDRSPQMMSELVSVVISSTEFQERDGAAAPLAARLANILPGLARKKKNTTGFNAAPSGINWIEACDHFVCRKAHNLELSRFSDFEHDDRVESMLEAMSHQTIAHLAWRFRQWYKNPTLLANIAAPPLREISDQLMAATDMAVGGRDRRPFTIYSCHDITILGLLYGIGADFLAGDDLGGWRFWPPYASSLVFELVRIPENKGYSHVVRILLNGKPVFSVHKNEHYWAGKSPPAGRGPFQMLYAEDFNTIVSNLEEAGGRKNYMSKEDGAGGKSGMSSWTG</sequence>
<protein>
    <submittedName>
        <fullName evidence="3">Histidine phosphatase superfamily branch 2 protein</fullName>
    </submittedName>
</protein>
<keyword evidence="1" id="KW-0378">Hydrolase</keyword>
<feature type="region of interest" description="Disordered" evidence="2">
    <location>
        <begin position="529"/>
        <end position="548"/>
    </location>
</feature>
<reference evidence="3" key="2">
    <citation type="submission" date="2021-04" db="EMBL/GenBank/DDBJ databases">
        <authorList>
            <person name="Podell S."/>
        </authorList>
    </citation>
    <scope>NUCLEOTIDE SEQUENCE</scope>
    <source>
        <strain evidence="3">Hildebrandi</strain>
    </source>
</reference>
<evidence type="ECO:0000256" key="2">
    <source>
        <dbReference type="SAM" id="MobiDB-lite"/>
    </source>
</evidence>
<evidence type="ECO:0000313" key="3">
    <source>
        <dbReference type="EMBL" id="KAG7341842.1"/>
    </source>
</evidence>
<dbReference type="PANTHER" id="PTHR11567:SF110">
    <property type="entry name" value="2-PHOSPHOXYLOSE PHOSPHATASE 1"/>
    <property type="match status" value="1"/>
</dbReference>